<protein>
    <submittedName>
        <fullName evidence="2">Putative nucleic-acid-binding protein</fullName>
    </submittedName>
</protein>
<evidence type="ECO:0000313" key="3">
    <source>
        <dbReference type="Proteomes" id="UP000002964"/>
    </source>
</evidence>
<keyword evidence="3" id="KW-1185">Reference proteome</keyword>
<dbReference type="eggNOG" id="COG5573">
    <property type="taxonomic scope" value="Bacteria"/>
</dbReference>
<dbReference type="STRING" id="631362.Thi970DRAFT_01804"/>
<proteinExistence type="predicted"/>
<dbReference type="EMBL" id="JH603169">
    <property type="protein sequence ID" value="EIC21588.1"/>
    <property type="molecule type" value="Genomic_DNA"/>
</dbReference>
<dbReference type="Proteomes" id="UP000002964">
    <property type="component" value="Unassembled WGS sequence"/>
</dbReference>
<dbReference type="RefSeq" id="WP_009148173.1">
    <property type="nucleotide sequence ID" value="NZ_CP121471.1"/>
</dbReference>
<dbReference type="HOGENOM" id="CLU_128080_1_0_6"/>
<accession>H8Z2D3</accession>
<organism evidence="2 3">
    <name type="scientific">Thiorhodovibrio frisius</name>
    <dbReference type="NCBI Taxonomy" id="631362"/>
    <lineage>
        <taxon>Bacteria</taxon>
        <taxon>Pseudomonadati</taxon>
        <taxon>Pseudomonadota</taxon>
        <taxon>Gammaproteobacteria</taxon>
        <taxon>Chromatiales</taxon>
        <taxon>Chromatiaceae</taxon>
        <taxon>Thiorhodovibrio</taxon>
    </lineage>
</organism>
<name>H8Z2D3_9GAMM</name>
<dbReference type="Gene3D" id="3.40.50.1010">
    <property type="entry name" value="5'-nuclease"/>
    <property type="match status" value="1"/>
</dbReference>
<dbReference type="AlphaFoldDB" id="H8Z2D3"/>
<evidence type="ECO:0000259" key="1">
    <source>
        <dbReference type="Pfam" id="PF01850"/>
    </source>
</evidence>
<dbReference type="CDD" id="cd18692">
    <property type="entry name" value="PIN_VapC-like"/>
    <property type="match status" value="1"/>
</dbReference>
<dbReference type="OrthoDB" id="9792015at2"/>
<gene>
    <name evidence="2" type="ORF">Thi970DRAFT_01804</name>
</gene>
<dbReference type="InterPro" id="IPR029060">
    <property type="entry name" value="PIN-like_dom_sf"/>
</dbReference>
<reference evidence="3" key="1">
    <citation type="submission" date="2011-06" db="EMBL/GenBank/DDBJ databases">
        <authorList>
            <consortium name="US DOE Joint Genome Institute (JGI-PGF)"/>
            <person name="Lucas S."/>
            <person name="Han J."/>
            <person name="Lapidus A."/>
            <person name="Cheng J.-F."/>
            <person name="Goodwin L."/>
            <person name="Pitluck S."/>
            <person name="Peters L."/>
            <person name="Land M.L."/>
            <person name="Hauser L."/>
            <person name="Vogl K."/>
            <person name="Liu Z."/>
            <person name="Overmann J."/>
            <person name="Frigaard N.-U."/>
            <person name="Bryant D.A."/>
            <person name="Woyke T.J."/>
        </authorList>
    </citation>
    <scope>NUCLEOTIDE SEQUENCE [LARGE SCALE GENOMIC DNA]</scope>
    <source>
        <strain evidence="3">970</strain>
    </source>
</reference>
<evidence type="ECO:0000313" key="2">
    <source>
        <dbReference type="EMBL" id="EIC21588.1"/>
    </source>
</evidence>
<sequence>MSAKFIDTNVALYSMSEDQAKRRQALSILTCHPTLSLQVLNEAANVMRRKLGFDVRVISDVLKRWLHESQLHPLSPSTLLSALEIGDRYGFSHYDSLIIAAALESRCTTLYSEDLQDGQVINNRLTVVNPFK</sequence>
<dbReference type="InterPro" id="IPR002716">
    <property type="entry name" value="PIN_dom"/>
</dbReference>
<dbReference type="SUPFAM" id="SSF88723">
    <property type="entry name" value="PIN domain-like"/>
    <property type="match status" value="1"/>
</dbReference>
<reference evidence="2 3" key="2">
    <citation type="submission" date="2011-11" db="EMBL/GenBank/DDBJ databases">
        <authorList>
            <consortium name="US DOE Joint Genome Institute"/>
            <person name="Lucas S."/>
            <person name="Han J."/>
            <person name="Lapidus A."/>
            <person name="Cheng J.-F."/>
            <person name="Goodwin L."/>
            <person name="Pitluck S."/>
            <person name="Peters L."/>
            <person name="Ovchinnikova G."/>
            <person name="Zhang X."/>
            <person name="Detter J.C."/>
            <person name="Han C."/>
            <person name="Tapia R."/>
            <person name="Land M."/>
            <person name="Hauser L."/>
            <person name="Kyrpides N."/>
            <person name="Ivanova N."/>
            <person name="Pagani I."/>
            <person name="Vogl K."/>
            <person name="Liu Z."/>
            <person name="Overmann J."/>
            <person name="Frigaard N.-U."/>
            <person name="Bryant D."/>
            <person name="Woyke T."/>
        </authorList>
    </citation>
    <scope>NUCLEOTIDE SEQUENCE [LARGE SCALE GENOMIC DNA]</scope>
    <source>
        <strain evidence="2 3">970</strain>
    </source>
</reference>
<feature type="domain" description="PIN" evidence="1">
    <location>
        <begin position="5"/>
        <end position="114"/>
    </location>
</feature>
<dbReference type="Pfam" id="PF01850">
    <property type="entry name" value="PIN"/>
    <property type="match status" value="1"/>
</dbReference>